<dbReference type="InterPro" id="IPR051940">
    <property type="entry name" value="Chitin_bind-dev_reg"/>
</dbReference>
<dbReference type="STRING" id="6832.A0A553NCQ1"/>
<dbReference type="PANTHER" id="PTHR23301:SF0">
    <property type="entry name" value="CHITIN-BINDING TYPE-2 DOMAIN-CONTAINING PROTEIN-RELATED"/>
    <property type="match status" value="1"/>
</dbReference>
<dbReference type="PROSITE" id="PS50940">
    <property type="entry name" value="CHIT_BIND_II"/>
    <property type="match status" value="3"/>
</dbReference>
<evidence type="ECO:0000256" key="3">
    <source>
        <dbReference type="ARBA" id="ARBA00022737"/>
    </source>
</evidence>
<dbReference type="Proteomes" id="UP000318571">
    <property type="component" value="Chromosome 10"/>
</dbReference>
<evidence type="ECO:0000256" key="2">
    <source>
        <dbReference type="ARBA" id="ARBA00022729"/>
    </source>
</evidence>
<sequence>MLKEAFILASLLTVWSLCGTFFERGVVAQPAPTGDNANTNLEDKYYYEDSYDYYETEEPAQVDAASFDLSELVTAWKEYYECNIKGEEKEELCPDGFAFDIKSENCDYPTKVNCTGRPELQTPQPSKNCPRANGFFAFPANESCQKFWDCRGGMSYLQVCPQGVIFDPNIDACTTPDQSNRPECAAGKFLGFECPQYDLEEELRFGNHDRLPHPLDCQKFFTCLRDGQPRLGACPRKKVFNHETGHCSDPKIVPGCETFWEEKLATEEDYPEYY</sequence>
<keyword evidence="2 6" id="KW-0732">Signal</keyword>
<keyword evidence="9" id="KW-1185">Reference proteome</keyword>
<dbReference type="Gene3D" id="2.170.140.10">
    <property type="entry name" value="Chitin binding domain"/>
    <property type="match status" value="3"/>
</dbReference>
<organism evidence="8 9">
    <name type="scientific">Tigriopus californicus</name>
    <name type="common">Marine copepod</name>
    <dbReference type="NCBI Taxonomy" id="6832"/>
    <lineage>
        <taxon>Eukaryota</taxon>
        <taxon>Metazoa</taxon>
        <taxon>Ecdysozoa</taxon>
        <taxon>Arthropoda</taxon>
        <taxon>Crustacea</taxon>
        <taxon>Multicrustacea</taxon>
        <taxon>Hexanauplia</taxon>
        <taxon>Copepoda</taxon>
        <taxon>Harpacticoida</taxon>
        <taxon>Harpacticidae</taxon>
        <taxon>Tigriopus</taxon>
    </lineage>
</organism>
<dbReference type="SUPFAM" id="SSF57625">
    <property type="entry name" value="Invertebrate chitin-binding proteins"/>
    <property type="match status" value="3"/>
</dbReference>
<dbReference type="AlphaFoldDB" id="A0A553NCQ1"/>
<proteinExistence type="predicted"/>
<dbReference type="PANTHER" id="PTHR23301">
    <property type="entry name" value="CHITIN BINDING PERITROPHIN-A"/>
    <property type="match status" value="1"/>
</dbReference>
<dbReference type="GO" id="GO:0005576">
    <property type="term" value="C:extracellular region"/>
    <property type="evidence" value="ECO:0007669"/>
    <property type="project" value="InterPro"/>
</dbReference>
<protein>
    <recommendedName>
        <fullName evidence="7">Chitin-binding type-2 domain-containing protein</fullName>
    </recommendedName>
</protein>
<gene>
    <name evidence="8" type="ORF">TCAL_11318</name>
</gene>
<evidence type="ECO:0000256" key="5">
    <source>
        <dbReference type="ARBA" id="ARBA00023180"/>
    </source>
</evidence>
<dbReference type="InterPro" id="IPR002557">
    <property type="entry name" value="Chitin-bd_dom"/>
</dbReference>
<keyword evidence="5" id="KW-0325">Glycoprotein</keyword>
<reference evidence="8 9" key="1">
    <citation type="journal article" date="2018" name="Nat. Ecol. Evol.">
        <title>Genomic signatures of mitonuclear coevolution across populations of Tigriopus californicus.</title>
        <authorList>
            <person name="Barreto F.S."/>
            <person name="Watson E.T."/>
            <person name="Lima T.G."/>
            <person name="Willett C.S."/>
            <person name="Edmands S."/>
            <person name="Li W."/>
            <person name="Burton R.S."/>
        </authorList>
    </citation>
    <scope>NUCLEOTIDE SEQUENCE [LARGE SCALE GENOMIC DNA]</scope>
    <source>
        <strain evidence="8 9">San Diego</strain>
    </source>
</reference>
<feature type="domain" description="Chitin-binding type-2" evidence="7">
    <location>
        <begin position="126"/>
        <end position="186"/>
    </location>
</feature>
<feature type="signal peptide" evidence="6">
    <location>
        <begin position="1"/>
        <end position="28"/>
    </location>
</feature>
<keyword evidence="1" id="KW-0147">Chitin-binding</keyword>
<feature type="domain" description="Chitin-binding type-2" evidence="7">
    <location>
        <begin position="191"/>
        <end position="258"/>
    </location>
</feature>
<evidence type="ECO:0000256" key="4">
    <source>
        <dbReference type="ARBA" id="ARBA00023157"/>
    </source>
</evidence>
<keyword evidence="4" id="KW-1015">Disulfide bond</keyword>
<dbReference type="EMBL" id="VCGU01000458">
    <property type="protein sequence ID" value="TRY63226.1"/>
    <property type="molecule type" value="Genomic_DNA"/>
</dbReference>
<dbReference type="SMART" id="SM00494">
    <property type="entry name" value="ChtBD2"/>
    <property type="match status" value="3"/>
</dbReference>
<evidence type="ECO:0000313" key="8">
    <source>
        <dbReference type="EMBL" id="TRY63226.1"/>
    </source>
</evidence>
<dbReference type="Pfam" id="PF01607">
    <property type="entry name" value="CBM_14"/>
    <property type="match status" value="3"/>
</dbReference>
<evidence type="ECO:0000256" key="1">
    <source>
        <dbReference type="ARBA" id="ARBA00022669"/>
    </source>
</evidence>
<name>A0A553NCQ1_TIGCA</name>
<accession>A0A553NCQ1</accession>
<dbReference type="OMA" id="NCINGRE"/>
<comment type="caution">
    <text evidence="8">The sequence shown here is derived from an EMBL/GenBank/DDBJ whole genome shotgun (WGS) entry which is preliminary data.</text>
</comment>
<dbReference type="InterPro" id="IPR036508">
    <property type="entry name" value="Chitin-bd_dom_sf"/>
</dbReference>
<feature type="chain" id="PRO_5022145858" description="Chitin-binding type-2 domain-containing protein" evidence="6">
    <location>
        <begin position="29"/>
        <end position="274"/>
    </location>
</feature>
<evidence type="ECO:0000256" key="6">
    <source>
        <dbReference type="SAM" id="SignalP"/>
    </source>
</evidence>
<dbReference type="GO" id="GO:0008061">
    <property type="term" value="F:chitin binding"/>
    <property type="evidence" value="ECO:0007669"/>
    <property type="project" value="UniProtKB-KW"/>
</dbReference>
<evidence type="ECO:0000259" key="7">
    <source>
        <dbReference type="PROSITE" id="PS50940"/>
    </source>
</evidence>
<feature type="domain" description="Chitin-binding type-2" evidence="7">
    <location>
        <begin position="57"/>
        <end position="116"/>
    </location>
</feature>
<keyword evidence="3" id="KW-0677">Repeat</keyword>
<evidence type="ECO:0000313" key="9">
    <source>
        <dbReference type="Proteomes" id="UP000318571"/>
    </source>
</evidence>